<dbReference type="AlphaFoldDB" id="A0A948W7L3"/>
<reference evidence="4" key="1">
    <citation type="submission" date="2021-05" db="EMBL/GenBank/DDBJ databases">
        <title>Energy efficiency and biological interactions define the core microbiome of deep oligotrophic groundwater.</title>
        <authorList>
            <person name="Mehrshad M."/>
            <person name="Lopez-Fernandez M."/>
            <person name="Bell E."/>
            <person name="Bernier-Latmani R."/>
            <person name="Bertilsson S."/>
            <person name="Dopson M."/>
        </authorList>
    </citation>
    <scope>NUCLEOTIDE SEQUENCE</scope>
    <source>
        <strain evidence="4">Modern_marine.mb.64</strain>
    </source>
</reference>
<dbReference type="InterPro" id="IPR011964">
    <property type="entry name" value="YVTN_b-propeller_repeat"/>
</dbReference>
<feature type="domain" description="YNCE-like beta-propeller" evidence="3">
    <location>
        <begin position="234"/>
        <end position="513"/>
    </location>
</feature>
<evidence type="ECO:0008006" key="6">
    <source>
        <dbReference type="Google" id="ProtNLM"/>
    </source>
</evidence>
<sequence length="751" mass="80650">MHRNLTYLLAILFLSTGFLPANNLRAEMILLNQIPLNDPDSGYEPWGVAASPSDHRIYVACIHGANALMVIDALSDSVIAGVPITGLFPHGIEAAPAGDKVYIANYGGSVSIVDTELLEEIHHIPLDGSPMDLCVYSPVAAQSKLYVVDKANARVWVLDAEDGSLLTTISVGNYPWDICVIESTHRVYVANLSDHTVSVINAMTDAVIATIPVGSYPEGIAADPDLNLIYTADRDDNAISVINGATNTVIATQPVGEKPRHLAVDLLTHTIYVANSESYDVSILPSMGSVEGTVSVGLCPYGGIAVDPVLGRVFVTNIDSDDMTVFNTSEPREKATIRFQVHPGSVTLGLPLNDNLSNDHTVLVADHFGNEILHVDPASGSLIRVLEPGYAPSDIATRLTDGITVAAVKQQDELILMDWATGLPLDAIAVGDEPFGVAIREDINRVYVTNNVSCDMSVYDADSGRVIDTVPFDEGYVANDVAINETTNRIYVTTWWAWLWVLDGTTHHVIDCVTLHGFCEINQIAVNEMRNLIYVVALNCDVVWVVDGATHDIVAAINLPGYPSAITVNEKLQRAYVTAGSWLVAIGPNHTIEDQILLPAPVNGCAADPWQRKIFVGGNDAEEGGVLFEVWDPDPSDVPAPGIDTGRISSPSIRIIFSSAQPARIGSSGGAMRFLLDANGLDLVEVGIYDLSGRLVQHFDDCASGTHPFVWDGRDIRGNSVASGVYYLAARGLAPVSVHNIQDSKKVLLLK</sequence>
<evidence type="ECO:0000313" key="4">
    <source>
        <dbReference type="EMBL" id="MBU2692365.1"/>
    </source>
</evidence>
<dbReference type="EMBL" id="JAHJDP010000088">
    <property type="protein sequence ID" value="MBU2692365.1"/>
    <property type="molecule type" value="Genomic_DNA"/>
</dbReference>
<evidence type="ECO:0000259" key="2">
    <source>
        <dbReference type="Pfam" id="PF13860"/>
    </source>
</evidence>
<dbReference type="PANTHER" id="PTHR47197">
    <property type="entry name" value="PROTEIN NIRF"/>
    <property type="match status" value="1"/>
</dbReference>
<dbReference type="InterPro" id="IPR025965">
    <property type="entry name" value="FlgD/Vpr_Ig-like"/>
</dbReference>
<dbReference type="Pfam" id="PF13860">
    <property type="entry name" value="FlgD_ig"/>
    <property type="match status" value="1"/>
</dbReference>
<dbReference type="Pfam" id="PF21783">
    <property type="entry name" value="YNCE"/>
    <property type="match status" value="1"/>
</dbReference>
<organism evidence="4 5">
    <name type="scientific">Eiseniibacteriota bacterium</name>
    <dbReference type="NCBI Taxonomy" id="2212470"/>
    <lineage>
        <taxon>Bacteria</taxon>
        <taxon>Candidatus Eiseniibacteriota</taxon>
    </lineage>
</organism>
<protein>
    <recommendedName>
        <fullName evidence="6">FlgD Ig-like domain-containing protein</fullName>
    </recommendedName>
</protein>
<dbReference type="Proteomes" id="UP000777784">
    <property type="component" value="Unassembled WGS sequence"/>
</dbReference>
<dbReference type="Gene3D" id="2.130.10.10">
    <property type="entry name" value="YVTN repeat-like/Quinoprotein amine dehydrogenase"/>
    <property type="match status" value="3"/>
</dbReference>
<dbReference type="InterPro" id="IPR011044">
    <property type="entry name" value="Quino_amine_DH_bsu"/>
</dbReference>
<proteinExistence type="predicted"/>
<dbReference type="InterPro" id="IPR051200">
    <property type="entry name" value="Host-pathogen_enzymatic-act"/>
</dbReference>
<evidence type="ECO:0000256" key="1">
    <source>
        <dbReference type="ARBA" id="ARBA00022729"/>
    </source>
</evidence>
<accession>A0A948W7L3</accession>
<evidence type="ECO:0000313" key="5">
    <source>
        <dbReference type="Proteomes" id="UP000777784"/>
    </source>
</evidence>
<dbReference type="SUPFAM" id="SSF50969">
    <property type="entry name" value="YVTN repeat-like/Quinoprotein amine dehydrogenase"/>
    <property type="match status" value="1"/>
</dbReference>
<dbReference type="NCBIfam" id="TIGR02276">
    <property type="entry name" value="beta_rpt_yvtn"/>
    <property type="match status" value="2"/>
</dbReference>
<keyword evidence="1" id="KW-0732">Signal</keyword>
<dbReference type="SUPFAM" id="SSF51004">
    <property type="entry name" value="C-terminal (heme d1) domain of cytochrome cd1-nitrite reductase"/>
    <property type="match status" value="1"/>
</dbReference>
<feature type="domain" description="FlgD/Vpr Ig-like" evidence="2">
    <location>
        <begin position="680"/>
        <end position="730"/>
    </location>
</feature>
<dbReference type="InterPro" id="IPR048433">
    <property type="entry name" value="YNCE-like_beta-prop"/>
</dbReference>
<comment type="caution">
    <text evidence="4">The sequence shown here is derived from an EMBL/GenBank/DDBJ whole genome shotgun (WGS) entry which is preliminary data.</text>
</comment>
<dbReference type="PANTHER" id="PTHR47197:SF3">
    <property type="entry name" value="DIHYDRO-HEME D1 DEHYDROGENASE"/>
    <property type="match status" value="1"/>
</dbReference>
<dbReference type="InterPro" id="IPR015943">
    <property type="entry name" value="WD40/YVTN_repeat-like_dom_sf"/>
</dbReference>
<dbReference type="InterPro" id="IPR011048">
    <property type="entry name" value="Haem_d1_sf"/>
</dbReference>
<dbReference type="SUPFAM" id="SSF63825">
    <property type="entry name" value="YWTD domain"/>
    <property type="match status" value="1"/>
</dbReference>
<dbReference type="Gene3D" id="2.60.40.4070">
    <property type="match status" value="1"/>
</dbReference>
<name>A0A948W7L3_UNCEI</name>
<evidence type="ECO:0000259" key="3">
    <source>
        <dbReference type="Pfam" id="PF21783"/>
    </source>
</evidence>
<gene>
    <name evidence="4" type="ORF">KJ970_15690</name>
</gene>